<dbReference type="SUPFAM" id="SSF51735">
    <property type="entry name" value="NAD(P)-binding Rossmann-fold domains"/>
    <property type="match status" value="1"/>
</dbReference>
<dbReference type="AlphaFoldDB" id="A0A455SGW4"/>
<name>A0A455SGW4_9CHLR</name>
<protein>
    <submittedName>
        <fullName evidence="2">Alcohol dehydrogenase</fullName>
    </submittedName>
</protein>
<dbReference type="GO" id="GO:0016491">
    <property type="term" value="F:oxidoreductase activity"/>
    <property type="evidence" value="ECO:0007669"/>
    <property type="project" value="InterPro"/>
</dbReference>
<evidence type="ECO:0000313" key="2">
    <source>
        <dbReference type="EMBL" id="BBH86608.1"/>
    </source>
</evidence>
<dbReference type="InterPro" id="IPR013149">
    <property type="entry name" value="ADH-like_C"/>
</dbReference>
<feature type="domain" description="Enoyl reductase (ER)" evidence="1">
    <location>
        <begin position="10"/>
        <end position="319"/>
    </location>
</feature>
<dbReference type="Gene3D" id="3.40.50.720">
    <property type="entry name" value="NAD(P)-binding Rossmann-like Domain"/>
    <property type="match status" value="1"/>
</dbReference>
<gene>
    <name evidence="2" type="ORF">KTC_13590</name>
</gene>
<reference evidence="2" key="1">
    <citation type="submission" date="2018-12" db="EMBL/GenBank/DDBJ databases">
        <title>Novel natural products biosynthetic potential of the class Ktedonobacteria.</title>
        <authorList>
            <person name="Zheng Y."/>
            <person name="Saitou A."/>
            <person name="Wang C.M."/>
            <person name="Toyoda A."/>
            <person name="Minakuchi Y."/>
            <person name="Sekiguchi Y."/>
            <person name="Ueda K."/>
            <person name="Takano H."/>
            <person name="Sakai Y."/>
            <person name="Yokota A."/>
            <person name="Yabe S."/>
        </authorList>
    </citation>
    <scope>NUCLEOTIDE SEQUENCE</scope>
    <source>
        <strain evidence="2">COM3</strain>
    </source>
</reference>
<accession>A0A455SGW4</accession>
<dbReference type="SMART" id="SM00829">
    <property type="entry name" value="PKS_ER"/>
    <property type="match status" value="1"/>
</dbReference>
<dbReference type="InterPro" id="IPR051397">
    <property type="entry name" value="Zn-ADH-like_protein"/>
</dbReference>
<sequence length="321" mass="34026">MKAAVIHAFGETPRFEEFPEPTLTEGDVLVHVRAAGIHPIVRALANGTHYGSTDILPLIPGVDGVGQLEDGTRVYFGMTRPPYGTLAERAVVPRQACLPLPASLDDVSAAALFNPGLSGWLALKWRAQIQPGETILILGATGSSGKLAIQIAKHLGAGKIIAVGRNQQILNTLPALGADTIIALGNSDEEYRDALMQAAGETGIHVILDYLYGHPTEQTIMALTRKGLTHAAPRVRLIEIGSMAGPTISLPAAVLRSSGLEISGSGGGTISPKRVFAEIPHFVEYATTGKLHIEAEQAPLSAIEEVWMRQNSNNARLVIKP</sequence>
<dbReference type="SUPFAM" id="SSF50129">
    <property type="entry name" value="GroES-like"/>
    <property type="match status" value="1"/>
</dbReference>
<dbReference type="Gene3D" id="3.90.180.10">
    <property type="entry name" value="Medium-chain alcohol dehydrogenases, catalytic domain"/>
    <property type="match status" value="1"/>
</dbReference>
<evidence type="ECO:0000259" key="1">
    <source>
        <dbReference type="SMART" id="SM00829"/>
    </source>
</evidence>
<dbReference type="InterPro" id="IPR036291">
    <property type="entry name" value="NAD(P)-bd_dom_sf"/>
</dbReference>
<dbReference type="PANTHER" id="PTHR43677">
    <property type="entry name" value="SHORT-CHAIN DEHYDROGENASE/REDUCTASE"/>
    <property type="match status" value="1"/>
</dbReference>
<dbReference type="InterPro" id="IPR020843">
    <property type="entry name" value="ER"/>
</dbReference>
<organism evidence="2">
    <name type="scientific">Thermosporothrix sp. COM3</name>
    <dbReference type="NCBI Taxonomy" id="2490863"/>
    <lineage>
        <taxon>Bacteria</taxon>
        <taxon>Bacillati</taxon>
        <taxon>Chloroflexota</taxon>
        <taxon>Ktedonobacteria</taxon>
        <taxon>Ktedonobacterales</taxon>
        <taxon>Thermosporotrichaceae</taxon>
        <taxon>Thermosporothrix</taxon>
    </lineage>
</organism>
<dbReference type="EMBL" id="AP019376">
    <property type="protein sequence ID" value="BBH86608.1"/>
    <property type="molecule type" value="Genomic_DNA"/>
</dbReference>
<dbReference type="InterPro" id="IPR011032">
    <property type="entry name" value="GroES-like_sf"/>
</dbReference>
<proteinExistence type="predicted"/>
<dbReference type="Pfam" id="PF00107">
    <property type="entry name" value="ADH_zinc_N"/>
    <property type="match status" value="1"/>
</dbReference>
<dbReference type="PANTHER" id="PTHR43677:SF11">
    <property type="entry name" value="ZINC-CONTAINING ALCOHOL DEHYDROGENASE"/>
    <property type="match status" value="1"/>
</dbReference>